<dbReference type="SUPFAM" id="SSF52540">
    <property type="entry name" value="P-loop containing nucleoside triphosphate hydrolases"/>
    <property type="match status" value="1"/>
</dbReference>
<evidence type="ECO:0000313" key="6">
    <source>
        <dbReference type="EMBL" id="RID94237.1"/>
    </source>
</evidence>
<dbReference type="InterPro" id="IPR010372">
    <property type="entry name" value="DNA_pol3_delta_N"/>
</dbReference>
<comment type="caution">
    <text evidence="6">The sequence shown here is derived from an EMBL/GenBank/DDBJ whole genome shotgun (WGS) entry which is preliminary data.</text>
</comment>
<sequence length="353" mass="41398">MHNFILLPSLVIGVKEGRIMTTSGKKNNCILFYGEDTVLINKKCKEYIHHYFGSKGPEPIVFDEEGSYEEYIHNIQGQSLFAMDVVVIMHNPFFLNKGLRNEEEFSQFLTVLKNIPPEVLVIMTHVGKVDKRLSHIKELLKIVESREFNFLKVKEAPDELISMIRIRGKKLEYSVRPLLEEVIGAWTEVSLTLLHSICDKIMIMSAGQETVTAAVVREALPTYMEQGVFKFYDKLIAADSIYILQNTEHVFTDIPSILKNLGFISSKFRQMKMIKEMKRQHMSVKDMQNKLSVKYSFMWKNLERDADKTKETTIEWFLCEIFNFQYRMRVKAEKLEIIDLFLRFCQKQKHNHY</sequence>
<proteinExistence type="predicted"/>
<evidence type="ECO:0000259" key="5">
    <source>
        <dbReference type="Pfam" id="PF06144"/>
    </source>
</evidence>
<reference evidence="6 7" key="1">
    <citation type="submission" date="2018-08" db="EMBL/GenBank/DDBJ databases">
        <title>Draft genome sequence of Dialister pneumosintes KCOM 1685.</title>
        <authorList>
            <person name="Kook J.-K."/>
            <person name="Park S.-N."/>
            <person name="Lim Y.K."/>
        </authorList>
    </citation>
    <scope>NUCLEOTIDE SEQUENCE [LARGE SCALE GENOMIC DNA]</scope>
    <source>
        <strain evidence="6 7">KCOM 1685</strain>
    </source>
</reference>
<evidence type="ECO:0000256" key="2">
    <source>
        <dbReference type="ARBA" id="ARBA00022695"/>
    </source>
</evidence>
<dbReference type="InterPro" id="IPR005790">
    <property type="entry name" value="DNA_polIII_delta"/>
</dbReference>
<evidence type="ECO:0000256" key="4">
    <source>
        <dbReference type="ARBA" id="ARBA00022932"/>
    </source>
</evidence>
<dbReference type="InterPro" id="IPR027417">
    <property type="entry name" value="P-loop_NTPase"/>
</dbReference>
<keyword evidence="4" id="KW-0239">DNA-directed DNA polymerase</keyword>
<name>A0ABX9MAU5_9FIRM</name>
<dbReference type="PANTHER" id="PTHR34388">
    <property type="entry name" value="DNA POLYMERASE III SUBUNIT DELTA"/>
    <property type="match status" value="1"/>
</dbReference>
<dbReference type="Gene3D" id="1.20.272.10">
    <property type="match status" value="1"/>
</dbReference>
<evidence type="ECO:0000313" key="7">
    <source>
        <dbReference type="Proteomes" id="UP000266262"/>
    </source>
</evidence>
<organism evidence="6 7">
    <name type="scientific">Dialister pneumosintes</name>
    <dbReference type="NCBI Taxonomy" id="39950"/>
    <lineage>
        <taxon>Bacteria</taxon>
        <taxon>Bacillati</taxon>
        <taxon>Bacillota</taxon>
        <taxon>Negativicutes</taxon>
        <taxon>Veillonellales</taxon>
        <taxon>Veillonellaceae</taxon>
        <taxon>Dialister</taxon>
    </lineage>
</organism>
<keyword evidence="3" id="KW-0235">DNA replication</keyword>
<dbReference type="NCBIfam" id="TIGR01128">
    <property type="entry name" value="holA"/>
    <property type="match status" value="1"/>
</dbReference>
<protein>
    <recommendedName>
        <fullName evidence="5">DNA polymerase III delta N-terminal domain-containing protein</fullName>
    </recommendedName>
</protein>
<dbReference type="Gene3D" id="3.40.50.300">
    <property type="entry name" value="P-loop containing nucleotide triphosphate hydrolases"/>
    <property type="match status" value="1"/>
</dbReference>
<dbReference type="PANTHER" id="PTHR34388:SF1">
    <property type="entry name" value="DNA POLYMERASE III SUBUNIT DELTA"/>
    <property type="match status" value="1"/>
</dbReference>
<dbReference type="Proteomes" id="UP000266262">
    <property type="component" value="Unassembled WGS sequence"/>
</dbReference>
<gene>
    <name evidence="6" type="ORF">DX915_01490</name>
</gene>
<keyword evidence="2" id="KW-0548">Nucleotidyltransferase</keyword>
<dbReference type="Pfam" id="PF06144">
    <property type="entry name" value="DNA_pol3_delta"/>
    <property type="match status" value="1"/>
</dbReference>
<evidence type="ECO:0000256" key="1">
    <source>
        <dbReference type="ARBA" id="ARBA00022679"/>
    </source>
</evidence>
<keyword evidence="1" id="KW-0808">Transferase</keyword>
<dbReference type="EMBL" id="QWKU01000001">
    <property type="protein sequence ID" value="RID94237.1"/>
    <property type="molecule type" value="Genomic_DNA"/>
</dbReference>
<evidence type="ECO:0000256" key="3">
    <source>
        <dbReference type="ARBA" id="ARBA00022705"/>
    </source>
</evidence>
<accession>A0ABX9MAU5</accession>
<feature type="domain" description="DNA polymerase III delta N-terminal" evidence="5">
    <location>
        <begin position="31"/>
        <end position="141"/>
    </location>
</feature>
<keyword evidence="7" id="KW-1185">Reference proteome</keyword>